<feature type="transmembrane region" description="Helical" evidence="7">
    <location>
        <begin position="127"/>
        <end position="152"/>
    </location>
</feature>
<proteinExistence type="inferred from homology"/>
<dbReference type="PANTHER" id="PTHR30625:SF17">
    <property type="entry name" value="TOLQ-RELATED"/>
    <property type="match status" value="1"/>
</dbReference>
<evidence type="ECO:0000256" key="1">
    <source>
        <dbReference type="ARBA" id="ARBA00004651"/>
    </source>
</evidence>
<dbReference type="GO" id="GO:0017038">
    <property type="term" value="P:protein import"/>
    <property type="evidence" value="ECO:0007669"/>
    <property type="project" value="TreeGrafter"/>
</dbReference>
<gene>
    <name evidence="9" type="ordered locus">Fleli_3125</name>
</gene>
<evidence type="ECO:0000256" key="3">
    <source>
        <dbReference type="ARBA" id="ARBA00022692"/>
    </source>
</evidence>
<accession>I4ANC9</accession>
<name>I4ANC9_BERLS</name>
<dbReference type="PANTHER" id="PTHR30625">
    <property type="entry name" value="PROTEIN TOLQ"/>
    <property type="match status" value="1"/>
</dbReference>
<dbReference type="KEGG" id="fli:Fleli_3125"/>
<dbReference type="RefSeq" id="WP_014798895.1">
    <property type="nucleotide sequence ID" value="NC_018018.1"/>
</dbReference>
<evidence type="ECO:0000313" key="9">
    <source>
        <dbReference type="EMBL" id="AFM05464.1"/>
    </source>
</evidence>
<comment type="similarity">
    <text evidence="6">Belongs to the exbB/tolQ family.</text>
</comment>
<keyword evidence="6" id="KW-0813">Transport</keyword>
<evidence type="ECO:0000256" key="6">
    <source>
        <dbReference type="RuleBase" id="RU004057"/>
    </source>
</evidence>
<keyword evidence="3 7" id="KW-0812">Transmembrane</keyword>
<keyword evidence="2" id="KW-1003">Cell membrane</keyword>
<keyword evidence="5 7" id="KW-0472">Membrane</keyword>
<sequence>MNISFILLQAATKIPSVSYWDVFMKGAIVSYTLIGLSLLLFYFFLERLWTFFKLTRENPKDLLDRIKQLLMTRGMESAQEALRKSSSSYSIILRESLEIMTYVKSDQLKERIDEVAQRELTKLERKVGYISLVAGAAPMVGFLGTVVGMIQAFSQLANQDGATSTQALAQGIYQAMGTTMGGLIVGLFAYIMYNYLIAKIHKVTGKMNTLIHDFILMLQQRS</sequence>
<organism evidence="9 10">
    <name type="scientific">Bernardetia litoralis (strain ATCC 23117 / DSM 6794 / NBRC 15988 / NCIMB 1366 / Fx l1 / Sio-4)</name>
    <name type="common">Flexibacter litoralis</name>
    <dbReference type="NCBI Taxonomy" id="880071"/>
    <lineage>
        <taxon>Bacteria</taxon>
        <taxon>Pseudomonadati</taxon>
        <taxon>Bacteroidota</taxon>
        <taxon>Cytophagia</taxon>
        <taxon>Cytophagales</taxon>
        <taxon>Bernardetiaceae</taxon>
        <taxon>Bernardetia</taxon>
    </lineage>
</organism>
<dbReference type="InterPro" id="IPR050790">
    <property type="entry name" value="ExbB/TolQ_transport"/>
</dbReference>
<dbReference type="eggNOG" id="COG0811">
    <property type="taxonomic scope" value="Bacteria"/>
</dbReference>
<feature type="domain" description="MotA/TolQ/ExbB proton channel" evidence="8">
    <location>
        <begin position="92"/>
        <end position="208"/>
    </location>
</feature>
<evidence type="ECO:0000256" key="7">
    <source>
        <dbReference type="SAM" id="Phobius"/>
    </source>
</evidence>
<dbReference type="STRING" id="880071.Fleli_3125"/>
<comment type="subcellular location">
    <subcellularLocation>
        <location evidence="1">Cell membrane</location>
        <topology evidence="1">Multi-pass membrane protein</topology>
    </subcellularLocation>
    <subcellularLocation>
        <location evidence="6">Membrane</location>
        <topology evidence="6">Multi-pass membrane protein</topology>
    </subcellularLocation>
</comment>
<feature type="transmembrane region" description="Helical" evidence="7">
    <location>
        <begin position="172"/>
        <end position="197"/>
    </location>
</feature>
<evidence type="ECO:0000256" key="2">
    <source>
        <dbReference type="ARBA" id="ARBA00022475"/>
    </source>
</evidence>
<evidence type="ECO:0000256" key="5">
    <source>
        <dbReference type="ARBA" id="ARBA00023136"/>
    </source>
</evidence>
<keyword evidence="10" id="KW-1185">Reference proteome</keyword>
<dbReference type="HOGENOM" id="CLU_053325_4_0_10"/>
<dbReference type="OrthoDB" id="4045at2"/>
<evidence type="ECO:0000313" key="10">
    <source>
        <dbReference type="Proteomes" id="UP000006054"/>
    </source>
</evidence>
<dbReference type="EMBL" id="CP003345">
    <property type="protein sequence ID" value="AFM05464.1"/>
    <property type="molecule type" value="Genomic_DNA"/>
</dbReference>
<dbReference type="GO" id="GO:0005886">
    <property type="term" value="C:plasma membrane"/>
    <property type="evidence" value="ECO:0007669"/>
    <property type="project" value="UniProtKB-SubCell"/>
</dbReference>
<feature type="transmembrane region" description="Helical" evidence="7">
    <location>
        <begin position="26"/>
        <end position="45"/>
    </location>
</feature>
<evidence type="ECO:0000259" key="8">
    <source>
        <dbReference type="Pfam" id="PF01618"/>
    </source>
</evidence>
<keyword evidence="6" id="KW-0653">Protein transport</keyword>
<dbReference type="AlphaFoldDB" id="I4ANC9"/>
<reference evidence="10" key="1">
    <citation type="submission" date="2012-06" db="EMBL/GenBank/DDBJ databases">
        <title>The complete genome of Flexibacter litoralis DSM 6794.</title>
        <authorList>
            <person name="Lucas S."/>
            <person name="Copeland A."/>
            <person name="Lapidus A."/>
            <person name="Glavina del Rio T."/>
            <person name="Dalin E."/>
            <person name="Tice H."/>
            <person name="Bruce D."/>
            <person name="Goodwin L."/>
            <person name="Pitluck S."/>
            <person name="Peters L."/>
            <person name="Ovchinnikova G."/>
            <person name="Lu M."/>
            <person name="Kyrpides N."/>
            <person name="Mavromatis K."/>
            <person name="Ivanova N."/>
            <person name="Brettin T."/>
            <person name="Detter J.C."/>
            <person name="Han C."/>
            <person name="Larimer F."/>
            <person name="Land M."/>
            <person name="Hauser L."/>
            <person name="Markowitz V."/>
            <person name="Cheng J.-F."/>
            <person name="Hugenholtz P."/>
            <person name="Woyke T."/>
            <person name="Wu D."/>
            <person name="Spring S."/>
            <person name="Lang E."/>
            <person name="Kopitz M."/>
            <person name="Brambilla E."/>
            <person name="Klenk H.-P."/>
            <person name="Eisen J.A."/>
        </authorList>
    </citation>
    <scope>NUCLEOTIDE SEQUENCE [LARGE SCALE GENOMIC DNA]</scope>
    <source>
        <strain evidence="10">ATCC 23117 / DSM 6794 / NBRC 15988 / NCIMB 1366 / Sio-4</strain>
    </source>
</reference>
<keyword evidence="4 7" id="KW-1133">Transmembrane helix</keyword>
<protein>
    <submittedName>
        <fullName evidence="9">Biopolymer transport protein</fullName>
    </submittedName>
</protein>
<dbReference type="Proteomes" id="UP000006054">
    <property type="component" value="Chromosome"/>
</dbReference>
<evidence type="ECO:0000256" key="4">
    <source>
        <dbReference type="ARBA" id="ARBA00022989"/>
    </source>
</evidence>
<dbReference type="Pfam" id="PF01618">
    <property type="entry name" value="MotA_ExbB"/>
    <property type="match status" value="1"/>
</dbReference>
<dbReference type="InterPro" id="IPR002898">
    <property type="entry name" value="MotA_ExbB_proton_chnl"/>
</dbReference>